<dbReference type="AlphaFoldDB" id="A0A7J9SK70"/>
<dbReference type="PANTHER" id="PTHR44167">
    <property type="entry name" value="OVARIAN-SPECIFIC SERINE/THREONINE-PROTEIN KINASE LOK-RELATED"/>
    <property type="match status" value="1"/>
</dbReference>
<keyword evidence="3" id="KW-0723">Serine/threonine-protein kinase</keyword>
<dbReference type="InterPro" id="IPR000719">
    <property type="entry name" value="Prot_kinase_dom"/>
</dbReference>
<dbReference type="GO" id="GO:0004674">
    <property type="term" value="F:protein serine/threonine kinase activity"/>
    <property type="evidence" value="ECO:0007669"/>
    <property type="project" value="UniProtKB-KW"/>
</dbReference>
<dbReference type="Proteomes" id="UP000546257">
    <property type="component" value="Unassembled WGS sequence"/>
</dbReference>
<dbReference type="PROSITE" id="PS00108">
    <property type="entry name" value="PROTEIN_KINASE_ST"/>
    <property type="match status" value="1"/>
</dbReference>
<gene>
    <name evidence="3" type="ORF">H5V44_11565</name>
</gene>
<dbReference type="Gene3D" id="1.10.510.10">
    <property type="entry name" value="Transferase(Phosphotransferase) domain 1"/>
    <property type="match status" value="1"/>
</dbReference>
<accession>A0A7J9SK70</accession>
<dbReference type="Pfam" id="PF00069">
    <property type="entry name" value="Pkinase"/>
    <property type="match status" value="1"/>
</dbReference>
<dbReference type="InterPro" id="IPR008271">
    <property type="entry name" value="Ser/Thr_kinase_AS"/>
</dbReference>
<keyword evidence="4" id="KW-1185">Reference proteome</keyword>
<comment type="caution">
    <text evidence="3">The sequence shown here is derived from an EMBL/GenBank/DDBJ whole genome shotgun (WGS) entry which is preliminary data.</text>
</comment>
<dbReference type="PANTHER" id="PTHR44167:SF24">
    <property type="entry name" value="SERINE_THREONINE-PROTEIN KINASE CHK2"/>
    <property type="match status" value="1"/>
</dbReference>
<dbReference type="PROSITE" id="PS50011">
    <property type="entry name" value="PROTEIN_KINASE_DOM"/>
    <property type="match status" value="1"/>
</dbReference>
<sequence>MGGSITLSQVQDKYPRHNLKTKLDSGGQKEVFKGEFDGEDIVLKTIIAEDWEATKRAELEIRAMKEIDSDIMVGLRQDFQDVIDDHEVFVMVEEFVPGGTLQDQLQEEGPSVELAARVGRDVLTVLQEFNEQDFVHRDIKPKNIMIQPDGQVRLLDVGIVRSIGEADTDLTPTDRPAAPGTPGFRAPEQMMNDKERQDTRTDIFSLGITMFATMTGVHPFDVDGMDLQEAIQAGTHRNLSDHFPNPDADGLQELEWYVHKMIETKMHRRFLTPEMALDELERVMEEIA</sequence>
<dbReference type="GO" id="GO:0005524">
    <property type="term" value="F:ATP binding"/>
    <property type="evidence" value="ECO:0007669"/>
    <property type="project" value="InterPro"/>
</dbReference>
<reference evidence="3 4" key="1">
    <citation type="submission" date="2020-08" db="EMBL/GenBank/DDBJ databases">
        <authorList>
            <person name="Seo M.-J."/>
        </authorList>
    </citation>
    <scope>NUCLEOTIDE SEQUENCE [LARGE SCALE GENOMIC DNA]</scope>
    <source>
        <strain evidence="3 4">MBLA0160</strain>
    </source>
</reference>
<dbReference type="CDD" id="cd14014">
    <property type="entry name" value="STKc_PknB_like"/>
    <property type="match status" value="1"/>
</dbReference>
<name>A0A7J9SK70_9EURY</name>
<feature type="region of interest" description="Disordered" evidence="1">
    <location>
        <begin position="167"/>
        <end position="194"/>
    </location>
</feature>
<evidence type="ECO:0000313" key="3">
    <source>
        <dbReference type="EMBL" id="MBB6646912.1"/>
    </source>
</evidence>
<feature type="domain" description="Protein kinase" evidence="2">
    <location>
        <begin position="17"/>
        <end position="284"/>
    </location>
</feature>
<dbReference type="SMART" id="SM00220">
    <property type="entry name" value="S_TKc"/>
    <property type="match status" value="1"/>
</dbReference>
<proteinExistence type="predicted"/>
<dbReference type="InterPro" id="IPR011009">
    <property type="entry name" value="Kinase-like_dom_sf"/>
</dbReference>
<keyword evidence="3" id="KW-0418">Kinase</keyword>
<dbReference type="SUPFAM" id="SSF56112">
    <property type="entry name" value="Protein kinase-like (PK-like)"/>
    <property type="match status" value="1"/>
</dbReference>
<evidence type="ECO:0000259" key="2">
    <source>
        <dbReference type="PROSITE" id="PS50011"/>
    </source>
</evidence>
<evidence type="ECO:0000256" key="1">
    <source>
        <dbReference type="SAM" id="MobiDB-lite"/>
    </source>
</evidence>
<protein>
    <submittedName>
        <fullName evidence="3">Serine/threonine protein kinase</fullName>
    </submittedName>
</protein>
<organism evidence="3 4">
    <name type="scientific">Halobellus ruber</name>
    <dbReference type="NCBI Taxonomy" id="2761102"/>
    <lineage>
        <taxon>Archaea</taxon>
        <taxon>Methanobacteriati</taxon>
        <taxon>Methanobacteriota</taxon>
        <taxon>Stenosarchaea group</taxon>
        <taxon>Halobacteria</taxon>
        <taxon>Halobacteriales</taxon>
        <taxon>Haloferacaceae</taxon>
        <taxon>Halobellus</taxon>
    </lineage>
</organism>
<dbReference type="EMBL" id="JACKXD010000004">
    <property type="protein sequence ID" value="MBB6646912.1"/>
    <property type="molecule type" value="Genomic_DNA"/>
</dbReference>
<keyword evidence="3" id="KW-0808">Transferase</keyword>
<dbReference type="RefSeq" id="WP_185193296.1">
    <property type="nucleotide sequence ID" value="NZ_JACKXD010000004.1"/>
</dbReference>
<evidence type="ECO:0000313" key="4">
    <source>
        <dbReference type="Proteomes" id="UP000546257"/>
    </source>
</evidence>